<evidence type="ECO:0000256" key="1">
    <source>
        <dbReference type="SAM" id="MobiDB-lite"/>
    </source>
</evidence>
<feature type="compositionally biased region" description="Low complexity" evidence="1">
    <location>
        <begin position="1919"/>
        <end position="1931"/>
    </location>
</feature>
<feature type="compositionally biased region" description="Acidic residues" evidence="1">
    <location>
        <begin position="2221"/>
        <end position="2230"/>
    </location>
</feature>
<feature type="compositionally biased region" description="Basic and acidic residues" evidence="1">
    <location>
        <begin position="1725"/>
        <end position="1745"/>
    </location>
</feature>
<name>A0A0M9G6F9_LEPPY</name>
<feature type="compositionally biased region" description="Polar residues" evidence="1">
    <location>
        <begin position="354"/>
        <end position="366"/>
    </location>
</feature>
<feature type="region of interest" description="Disordered" evidence="1">
    <location>
        <begin position="1272"/>
        <end position="1299"/>
    </location>
</feature>
<feature type="region of interest" description="Disordered" evidence="1">
    <location>
        <begin position="2084"/>
        <end position="2166"/>
    </location>
</feature>
<feature type="compositionally biased region" description="Basic and acidic residues" evidence="1">
    <location>
        <begin position="1870"/>
        <end position="1887"/>
    </location>
</feature>
<sequence>MSNFGYGDALPTRRPHSAQLHTGRVMADGSYGAIPKANRLPFYTFDPATLMDQSIETQLQRLYKGPEFDASPAHRFQNNLSRTYSVHPAYTTRSAARSPHPPSHGGVRPFYAYGRLPRNGRAKLRRPNSSSLPSPSSAQRTPSASSAAFRGVLSRQKGWRSRHRREDEAVEDGLESMQNLVGLDGYFVERPHFSYQPLSSSNVVAGITTAMLERNRGGASNGLPRSRAHAVTSAFSRSPIGALPLAQERQTAFTAADVVGLNSHHRPALASPTAHAVLQGRSSASHPPANTAELAPPPATTGRDKDDGSWDNGARPSTAPSSITALTSLRSSTSDCSNEGEEDVFFDEDPLSARPTQGETAFSANSPKMRETAQPAPVTHFPTATTTTAQGAQRSHGTLPKMQDKKPLPMSSRDVASTALTAARASPLGAAARDVGEGRTIRKTEERSPLAPSHTTPTITVELDTLAQYPRRRSVDALLKHLLQLRLQHQRTSRATGKCPSPAVTSSSNSTRDARARRGGSRHVPTQRPPASGSRKPASSQRFPRQSPRKDVRDSFYFEKEANDRFNDSNASADDGDDVYVHFYRRHRRCECCEVPVPRAVRLPQPPAPPPRSGTTVEEGRPRRGRRWPAAASMSASSPNPLPCKEASPCPVLPNAPPSSESSARPASSRYPCRAEAEQYEEEDDVDVREDQQSPPLSASIERQLLRLIARQDENRSADRARHTMQVLRTVLEGLQHAAEWSEVGLASTEGDRNNINMNISRSRGKTSHTEEEEETSKGVEPENAAADDALHKELLRLLWNNGHSPPTMHAYSKESASLDPLQWLHGGTMLPRPTPYATSERLYPYNIPHPPRPDASMETMPGTAGAPQETADHQELPTDEEGKRPAAHAAQFPTHSEESTSAEEPKVGAARTVAFGEAPGAPPPSAPPRPMEDKSVQTRLPSTQRISVGEAVEKRSSVAQTVAPVLAAPTNSFHPAEVEQKEEPRVFTLPPEIPAKEGEVEEITVLAPTAAATEVKRRQHQPTTDPDVQAALHTSLQEMQLQLLMDMESALRVQLARDETNARREIALDQLRHAEAVERWSICTAESKEHSPLLWDGRYGRDRLLMMELALNEWSRALEEEYDARTQMMAEATTEAAALKQRSETAARERELVNELLYEEARLRHSIDFTEALVRTELQPSICDYEERYAREEIGCVEAVAWLAMQRNLLMSAPQTMLKSPSSMGGTMHDLSGSAKLAAASSDVATPASQSHLQQNAASVYETEVSLTVAAEHEQRREGKKVPAAGNSTHAGFSKSRAPPFLSPALLVRSESEGNEGSTATPLSSADGQRSADASEKDKAAAGSHLHSSQSAVTAAAAVPDSLSNASTMFDALVFGFGVGHPVREASLEIVEAPAAPTTNVAVAEDLREMKVLSSPFATPQPPHPEAPREPNEDAMEEITTREASMSDGSNAARRVALETGFEAATEVLEARGVTNKPTDTSSPKCLTDDASATLHAEALAPTEELQGSTEAASAPETTAEQGAPNAAKPLTAGGRSPVVSPLKHLAVLPSSAAVEDPTTEVHQHSNVVAAATAPQAAGLLSDASTDSKSDSSHASSSNGRRRRQRGATRHRAAVADAIEIEEAGETRGLDEAGRDNVDTEALERTPTTIFSPDAGSATNHQKIVIPPLWRETAESSGAPQTLTFHSGLNSSDMNSEDEKGDLRARREGDGEDKKSSPSNSSDSDSKDESHSAKARSDVEKGEGGDDDDDDDDDDDEAQEDSDTARSGDDDNNAAFTADGLARVGKVAFSVSNTEVEKDKKDGGVASTSGLPAENMNRESSTDNRIFLSPLSTRSDVNTPHVGSQDDYSYCSTPAGAKRSLEENAKAAVAVEHDGPNRNAFRKDRVQMPTVLAPSQQTFGQVPHGGYHQHNNDHEDASMPSLSESSLSSPHLRDQDEAEEGEHDEEQAQEDEDEDEEAEEAEAGVDGRSGGNNNEVASTSAIPEAAWNSGSIEINDCRRKSSCTGKDELTLMHERIVAMKKVGPELAPEANKGDNSMKVGHGFTTSGDRPQMSFDSQLLGSRSRRTSRELSGSCLVEEKYANSPLTSTALVPGQSPGTRCKNPRGRHYPLVDHPGSEHSPNDPAHEEYNSGAVSHNSPSGSPSSISVAMSKTQESHYGSLDSDALTPVTRCKRAQCWEENGTSAVFQNPDAVPRPPTPEFVRNVLAALARNARQARDALNDEQDTDAEELAGVHKPLPHVLESDRAAAAEATPSTEKRKKNSSPMQDEGVLTTFGLRLEADIRDAFAQRRGASYVMADDGGDLSQPMATMPVKSQEGSSSKGDRDDGSVVQKGNLVPVATDAKATVSPSSTTAARNRPPFPWEIVGASCGPRVGETNELIPLTVAVADEWDGRAQNRSTQHRVRAPSPHPKALRRHQDDNSEESASVSADDELSPHLSPSMNDTRLMIAALDSSLPSGELATAQLQNGIQLHLVDSLSDNSSMNVVSHKSGV</sequence>
<protein>
    <submittedName>
        <fullName evidence="2">Uncharacterized protein</fullName>
    </submittedName>
</protein>
<gene>
    <name evidence="2" type="ORF">ABB37_02919</name>
</gene>
<feature type="region of interest" description="Disordered" evidence="1">
    <location>
        <begin position="2023"/>
        <end position="2072"/>
    </location>
</feature>
<feature type="region of interest" description="Disordered" evidence="1">
    <location>
        <begin position="752"/>
        <end position="786"/>
    </location>
</feature>
<feature type="compositionally biased region" description="Acidic residues" evidence="1">
    <location>
        <begin position="338"/>
        <end position="350"/>
    </location>
</feature>
<feature type="compositionally biased region" description="Basic and acidic residues" evidence="1">
    <location>
        <begin position="434"/>
        <end position="448"/>
    </location>
</feature>
<feature type="compositionally biased region" description="Low complexity" evidence="1">
    <location>
        <begin position="2135"/>
        <end position="2151"/>
    </location>
</feature>
<feature type="compositionally biased region" description="Low complexity" evidence="1">
    <location>
        <begin position="127"/>
        <end position="137"/>
    </location>
</feature>
<feature type="region of interest" description="Disordered" evidence="1">
    <location>
        <begin position="1504"/>
        <end position="1539"/>
    </location>
</feature>
<feature type="compositionally biased region" description="Basic residues" evidence="1">
    <location>
        <begin position="1601"/>
        <end position="1614"/>
    </location>
</feature>
<feature type="compositionally biased region" description="Polar residues" evidence="1">
    <location>
        <begin position="1316"/>
        <end position="1329"/>
    </location>
</feature>
<feature type="compositionally biased region" description="Basic and acidic residues" evidence="1">
    <location>
        <begin position="871"/>
        <end position="885"/>
    </location>
</feature>
<proteinExistence type="predicted"/>
<dbReference type="VEuPathDB" id="TriTrypDB:LpyrH10_04_4690"/>
<dbReference type="RefSeq" id="XP_015661678.1">
    <property type="nucleotide sequence ID" value="XM_015800076.1"/>
</dbReference>
<feature type="compositionally biased region" description="Polar residues" evidence="1">
    <location>
        <begin position="1676"/>
        <end position="1695"/>
    </location>
</feature>
<feature type="compositionally biased region" description="Acidic residues" evidence="1">
    <location>
        <begin position="678"/>
        <end position="688"/>
    </location>
</feature>
<feature type="compositionally biased region" description="Basic and acidic residues" evidence="1">
    <location>
        <begin position="1272"/>
        <end position="1282"/>
    </location>
</feature>
<feature type="region of interest" description="Disordered" evidence="1">
    <location>
        <begin position="600"/>
        <end position="700"/>
    </location>
</feature>
<feature type="region of interest" description="Disordered" evidence="1">
    <location>
        <begin position="2298"/>
        <end position="2331"/>
    </location>
</feature>
<feature type="compositionally biased region" description="Basic and acidic residues" evidence="1">
    <location>
        <begin position="896"/>
        <end position="907"/>
    </location>
</feature>
<feature type="compositionally biased region" description="Basic and acidic residues" evidence="1">
    <location>
        <begin position="1626"/>
        <end position="1645"/>
    </location>
</feature>
<feature type="compositionally biased region" description="Polar residues" evidence="1">
    <location>
        <begin position="2044"/>
        <end position="2061"/>
    </location>
</feature>
<feature type="compositionally biased region" description="Basic and acidic residues" evidence="1">
    <location>
        <begin position="2115"/>
        <end position="2129"/>
    </location>
</feature>
<feature type="region of interest" description="Disordered" evidence="1">
    <location>
        <begin position="270"/>
        <end position="370"/>
    </location>
</feature>
<feature type="compositionally biased region" description="Pro residues" evidence="1">
    <location>
        <begin position="921"/>
        <end position="930"/>
    </location>
</feature>
<feature type="region of interest" description="Disordered" evidence="1">
    <location>
        <begin position="1580"/>
        <end position="1855"/>
    </location>
</feature>
<evidence type="ECO:0000313" key="2">
    <source>
        <dbReference type="EMBL" id="KPA83239.1"/>
    </source>
</evidence>
<feature type="region of interest" description="Disordered" evidence="1">
    <location>
        <begin position="92"/>
        <end position="171"/>
    </location>
</feature>
<feature type="region of interest" description="Disordered" evidence="1">
    <location>
        <begin position="1870"/>
        <end position="2002"/>
    </location>
</feature>
<feature type="region of interest" description="Disordered" evidence="1">
    <location>
        <begin position="427"/>
        <end position="457"/>
    </location>
</feature>
<evidence type="ECO:0000313" key="3">
    <source>
        <dbReference type="Proteomes" id="UP000037923"/>
    </source>
</evidence>
<feature type="compositionally biased region" description="Acidic residues" evidence="1">
    <location>
        <begin position="1746"/>
        <end position="1763"/>
    </location>
</feature>
<feature type="region of interest" description="Disordered" evidence="1">
    <location>
        <begin position="1312"/>
        <end position="1350"/>
    </location>
</feature>
<feature type="region of interest" description="Disordered" evidence="1">
    <location>
        <begin position="489"/>
        <end position="556"/>
    </location>
</feature>
<feature type="compositionally biased region" description="Polar residues" evidence="1">
    <location>
        <begin position="1972"/>
        <end position="1982"/>
    </location>
</feature>
<dbReference type="Proteomes" id="UP000037923">
    <property type="component" value="Unassembled WGS sequence"/>
</dbReference>
<feature type="compositionally biased region" description="Low complexity" evidence="1">
    <location>
        <begin position="658"/>
        <end position="674"/>
    </location>
</feature>
<organism evidence="2 3">
    <name type="scientific">Leptomonas pyrrhocoris</name>
    <name type="common">Firebug parasite</name>
    <dbReference type="NCBI Taxonomy" id="157538"/>
    <lineage>
        <taxon>Eukaryota</taxon>
        <taxon>Discoba</taxon>
        <taxon>Euglenozoa</taxon>
        <taxon>Kinetoplastea</taxon>
        <taxon>Metakinetoplastina</taxon>
        <taxon>Trypanosomatida</taxon>
        <taxon>Trypanosomatidae</taxon>
        <taxon>Leishmaniinae</taxon>
        <taxon>Leptomonas</taxon>
    </lineage>
</organism>
<feature type="region of interest" description="Disordered" evidence="1">
    <location>
        <begin position="2394"/>
        <end position="2441"/>
    </location>
</feature>
<dbReference type="OrthoDB" id="266494at2759"/>
<accession>A0A0M9G6F9</accession>
<dbReference type="EMBL" id="LGTL01000004">
    <property type="protein sequence ID" value="KPA83239.1"/>
    <property type="molecule type" value="Genomic_DNA"/>
</dbReference>
<dbReference type="OMA" id="CECCEVP"/>
<feature type="region of interest" description="Disordered" evidence="1">
    <location>
        <begin position="842"/>
        <end position="942"/>
    </location>
</feature>
<feature type="region of interest" description="Disordered" evidence="1">
    <location>
        <begin position="387"/>
        <end position="410"/>
    </location>
</feature>
<feature type="compositionally biased region" description="Acidic residues" evidence="1">
    <location>
        <begin position="1937"/>
        <end position="1964"/>
    </location>
</feature>
<comment type="caution">
    <text evidence="2">The sequence shown here is derived from an EMBL/GenBank/DDBJ whole genome shotgun (WGS) entry which is preliminary data.</text>
</comment>
<feature type="compositionally biased region" description="Polar residues" evidence="1">
    <location>
        <begin position="318"/>
        <end position="337"/>
    </location>
</feature>
<reference evidence="2 3" key="1">
    <citation type="submission" date="2015-07" db="EMBL/GenBank/DDBJ databases">
        <title>High-quality genome of monoxenous trypanosomatid Leptomonas pyrrhocoris.</title>
        <authorList>
            <person name="Flegontov P."/>
            <person name="Butenko A."/>
            <person name="Firsov S."/>
            <person name="Vlcek C."/>
            <person name="Logacheva M.D."/>
            <person name="Field M."/>
            <person name="Filatov D."/>
            <person name="Flegontova O."/>
            <person name="Gerasimov E."/>
            <person name="Jackson A.P."/>
            <person name="Kelly S."/>
            <person name="Opperdoes F."/>
            <person name="O'Reilly A."/>
            <person name="Votypka J."/>
            <person name="Yurchenko V."/>
            <person name="Lukes J."/>
        </authorList>
    </citation>
    <scope>NUCLEOTIDE SEQUENCE [LARGE SCALE GENOMIC DNA]</scope>
    <source>
        <strain evidence="2">H10</strain>
    </source>
</reference>
<feature type="region of interest" description="Disordered" evidence="1">
    <location>
        <begin position="1416"/>
        <end position="1435"/>
    </location>
</feature>
<feature type="compositionally biased region" description="Basic and acidic residues" evidence="1">
    <location>
        <begin position="1698"/>
        <end position="1717"/>
    </location>
</feature>
<feature type="compositionally biased region" description="Polar residues" evidence="1">
    <location>
        <begin position="1647"/>
        <end position="1663"/>
    </location>
</feature>
<feature type="region of interest" description="Disordered" evidence="1">
    <location>
        <begin position="2216"/>
        <end position="2270"/>
    </location>
</feature>
<feature type="compositionally biased region" description="Polar residues" evidence="1">
    <location>
        <begin position="1831"/>
        <end position="1853"/>
    </location>
</feature>
<dbReference type="GeneID" id="26903210"/>
<feature type="compositionally biased region" description="Low complexity" evidence="1">
    <location>
        <begin position="1510"/>
        <end position="1522"/>
    </location>
</feature>
<keyword evidence="3" id="KW-1185">Reference proteome</keyword>
<feature type="compositionally biased region" description="Low complexity" evidence="1">
    <location>
        <begin position="628"/>
        <end position="639"/>
    </location>
</feature>